<organism evidence="3 4">
    <name type="scientific">Rubus argutus</name>
    <name type="common">Southern blackberry</name>
    <dbReference type="NCBI Taxonomy" id="59490"/>
    <lineage>
        <taxon>Eukaryota</taxon>
        <taxon>Viridiplantae</taxon>
        <taxon>Streptophyta</taxon>
        <taxon>Embryophyta</taxon>
        <taxon>Tracheophyta</taxon>
        <taxon>Spermatophyta</taxon>
        <taxon>Magnoliopsida</taxon>
        <taxon>eudicotyledons</taxon>
        <taxon>Gunneridae</taxon>
        <taxon>Pentapetalae</taxon>
        <taxon>rosids</taxon>
        <taxon>fabids</taxon>
        <taxon>Rosales</taxon>
        <taxon>Rosaceae</taxon>
        <taxon>Rosoideae</taxon>
        <taxon>Rosoideae incertae sedis</taxon>
        <taxon>Rubus</taxon>
    </lineage>
</organism>
<keyword evidence="2" id="KW-0677">Repeat</keyword>
<evidence type="ECO:0000256" key="2">
    <source>
        <dbReference type="ARBA" id="ARBA00022737"/>
    </source>
</evidence>
<dbReference type="EMBL" id="JBEDUW010000002">
    <property type="protein sequence ID" value="KAK9943993.1"/>
    <property type="molecule type" value="Genomic_DNA"/>
</dbReference>
<dbReference type="InterPro" id="IPR011990">
    <property type="entry name" value="TPR-like_helical_dom_sf"/>
</dbReference>
<dbReference type="GO" id="GO:0005739">
    <property type="term" value="C:mitochondrion"/>
    <property type="evidence" value="ECO:0007669"/>
    <property type="project" value="TreeGrafter"/>
</dbReference>
<evidence type="ECO:0000313" key="3">
    <source>
        <dbReference type="EMBL" id="KAK9943993.1"/>
    </source>
</evidence>
<evidence type="ECO:0008006" key="5">
    <source>
        <dbReference type="Google" id="ProtNLM"/>
    </source>
</evidence>
<proteinExistence type="inferred from homology"/>
<dbReference type="Proteomes" id="UP001457282">
    <property type="component" value="Unassembled WGS sequence"/>
</dbReference>
<dbReference type="Gene3D" id="1.25.40.10">
    <property type="entry name" value="Tetratricopeptide repeat domain"/>
    <property type="match status" value="1"/>
</dbReference>
<comment type="similarity">
    <text evidence="1">Belongs to the PPR family. P subfamily.</text>
</comment>
<accession>A0AAW1Y7Y1</accession>
<dbReference type="PANTHER" id="PTHR45717:SF10">
    <property type="entry name" value="OS10G0501000 PROTEIN"/>
    <property type="match status" value="1"/>
</dbReference>
<dbReference type="GO" id="GO:0003729">
    <property type="term" value="F:mRNA binding"/>
    <property type="evidence" value="ECO:0007669"/>
    <property type="project" value="UniProtKB-ARBA"/>
</dbReference>
<sequence length="157" mass="18013">MVPDQLKGLQAYFGLLHCYAHHKSLEQAAETTFQKMKELGFAKGVCYNTMLTLYSHMGKYRKIDILVKEIEEKGIGYNLDTLSILLNSYAATSDIDRMEKLLLKMEADPLVTMDWLNYNSAANAFLRVGLREKAQTLLRRSEQLITLKTRKLLMNTC</sequence>
<dbReference type="Pfam" id="PF01535">
    <property type="entry name" value="PPR"/>
    <property type="match status" value="2"/>
</dbReference>
<dbReference type="PANTHER" id="PTHR45717">
    <property type="entry name" value="OS12G0527900 PROTEIN"/>
    <property type="match status" value="1"/>
</dbReference>
<dbReference type="AlphaFoldDB" id="A0AAW1Y7Y1"/>
<comment type="caution">
    <text evidence="3">The sequence shown here is derived from an EMBL/GenBank/DDBJ whole genome shotgun (WGS) entry which is preliminary data.</text>
</comment>
<keyword evidence="4" id="KW-1185">Reference proteome</keyword>
<protein>
    <recommendedName>
        <fullName evidence="5">Pentatricopeptide repeat-containing protein</fullName>
    </recommendedName>
</protein>
<evidence type="ECO:0000256" key="1">
    <source>
        <dbReference type="ARBA" id="ARBA00007626"/>
    </source>
</evidence>
<gene>
    <name evidence="3" type="ORF">M0R45_009579</name>
</gene>
<reference evidence="3 4" key="1">
    <citation type="journal article" date="2023" name="G3 (Bethesda)">
        <title>A chromosome-length genome assembly and annotation of blackberry (Rubus argutus, cv. 'Hillquist').</title>
        <authorList>
            <person name="Bruna T."/>
            <person name="Aryal R."/>
            <person name="Dudchenko O."/>
            <person name="Sargent D.J."/>
            <person name="Mead D."/>
            <person name="Buti M."/>
            <person name="Cavallini A."/>
            <person name="Hytonen T."/>
            <person name="Andres J."/>
            <person name="Pham M."/>
            <person name="Weisz D."/>
            <person name="Mascagni F."/>
            <person name="Usai G."/>
            <person name="Natali L."/>
            <person name="Bassil N."/>
            <person name="Fernandez G.E."/>
            <person name="Lomsadze A."/>
            <person name="Armour M."/>
            <person name="Olukolu B."/>
            <person name="Poorten T."/>
            <person name="Britton C."/>
            <person name="Davik J."/>
            <person name="Ashrafi H."/>
            <person name="Aiden E.L."/>
            <person name="Borodovsky M."/>
            <person name="Worthington M."/>
        </authorList>
    </citation>
    <scope>NUCLEOTIDE SEQUENCE [LARGE SCALE GENOMIC DNA]</scope>
    <source>
        <strain evidence="3">PI 553951</strain>
    </source>
</reference>
<dbReference type="InterPro" id="IPR002885">
    <property type="entry name" value="PPR_rpt"/>
</dbReference>
<name>A0AAW1Y7Y1_RUBAR</name>
<evidence type="ECO:0000313" key="4">
    <source>
        <dbReference type="Proteomes" id="UP001457282"/>
    </source>
</evidence>